<evidence type="ECO:0000313" key="4">
    <source>
        <dbReference type="EMBL" id="MBE9222682.1"/>
    </source>
</evidence>
<dbReference type="Gene3D" id="3.10.20.30">
    <property type="match status" value="1"/>
</dbReference>
<gene>
    <name evidence="4" type="ORF">IQ215_08220</name>
</gene>
<dbReference type="Proteomes" id="UP000654604">
    <property type="component" value="Unassembled WGS sequence"/>
</dbReference>
<reference evidence="4 5" key="1">
    <citation type="submission" date="2020-10" db="EMBL/GenBank/DDBJ databases">
        <authorList>
            <person name="Castelo-Branco R."/>
            <person name="Eusebio N."/>
            <person name="Adriana R."/>
            <person name="Vieira A."/>
            <person name="Brugerolle De Fraissinette N."/>
            <person name="Rezende De Castro R."/>
            <person name="Schneider M.P."/>
            <person name="Vasconcelos V."/>
            <person name="Leao P.N."/>
        </authorList>
    </citation>
    <scope>NUCLEOTIDE SEQUENCE [LARGE SCALE GENOMIC DNA]</scope>
    <source>
        <strain evidence="4 5">LEGE 03274</strain>
    </source>
</reference>
<comment type="similarity">
    <text evidence="2">Belongs to the MoaD family.</text>
</comment>
<dbReference type="PANTHER" id="PTHR33359">
    <property type="entry name" value="MOLYBDOPTERIN SYNTHASE SULFUR CARRIER SUBUNIT"/>
    <property type="match status" value="1"/>
</dbReference>
<evidence type="ECO:0000313" key="5">
    <source>
        <dbReference type="Proteomes" id="UP000654604"/>
    </source>
</evidence>
<dbReference type="RefSeq" id="WP_193800837.1">
    <property type="nucleotide sequence ID" value="NZ_JADEWC010000015.1"/>
</dbReference>
<protein>
    <recommendedName>
        <fullName evidence="3">Molybdopterin synthase sulfur carrier subunit</fullName>
    </recommendedName>
</protein>
<keyword evidence="1" id="KW-0547">Nucleotide-binding</keyword>
<name>A0ABR9V4B3_9CHRO</name>
<dbReference type="InterPro" id="IPR003749">
    <property type="entry name" value="ThiS/MoaD-like"/>
</dbReference>
<dbReference type="InterPro" id="IPR016155">
    <property type="entry name" value="Mopterin_synth/thiamin_S_b"/>
</dbReference>
<evidence type="ECO:0000256" key="1">
    <source>
        <dbReference type="ARBA" id="ARBA00022741"/>
    </source>
</evidence>
<accession>A0ABR9V4B3</accession>
<organism evidence="4 5">
    <name type="scientific">Cyanobacterium stanieri LEGE 03274</name>
    <dbReference type="NCBI Taxonomy" id="1828756"/>
    <lineage>
        <taxon>Bacteria</taxon>
        <taxon>Bacillati</taxon>
        <taxon>Cyanobacteriota</taxon>
        <taxon>Cyanophyceae</taxon>
        <taxon>Oscillatoriophycideae</taxon>
        <taxon>Chroococcales</taxon>
        <taxon>Geminocystaceae</taxon>
        <taxon>Cyanobacterium</taxon>
    </lineage>
</organism>
<evidence type="ECO:0000256" key="2">
    <source>
        <dbReference type="ARBA" id="ARBA00024200"/>
    </source>
</evidence>
<dbReference type="Pfam" id="PF02597">
    <property type="entry name" value="ThiS"/>
    <property type="match status" value="1"/>
</dbReference>
<sequence>MTVTVKLFAIYQEIYQKSELTLEIPENTTVADILQEITKEKTALQPWAKITRFAVNLQFVSPNYILNSGDELAFIPPVSGG</sequence>
<comment type="caution">
    <text evidence="4">The sequence shown here is derived from an EMBL/GenBank/DDBJ whole genome shotgun (WGS) entry which is preliminary data.</text>
</comment>
<dbReference type="PANTHER" id="PTHR33359:SF1">
    <property type="entry name" value="MOLYBDOPTERIN SYNTHASE SULFUR CARRIER SUBUNIT"/>
    <property type="match status" value="1"/>
</dbReference>
<dbReference type="InterPro" id="IPR012675">
    <property type="entry name" value="Beta-grasp_dom_sf"/>
</dbReference>
<keyword evidence="5" id="KW-1185">Reference proteome</keyword>
<dbReference type="CDD" id="cd00754">
    <property type="entry name" value="Ubl_MoaD"/>
    <property type="match status" value="1"/>
</dbReference>
<proteinExistence type="inferred from homology"/>
<dbReference type="SUPFAM" id="SSF54285">
    <property type="entry name" value="MoaD/ThiS"/>
    <property type="match status" value="1"/>
</dbReference>
<evidence type="ECO:0000256" key="3">
    <source>
        <dbReference type="ARBA" id="ARBA00024247"/>
    </source>
</evidence>
<dbReference type="InterPro" id="IPR044672">
    <property type="entry name" value="MOCS2A"/>
</dbReference>
<dbReference type="EMBL" id="JADEWC010000015">
    <property type="protein sequence ID" value="MBE9222682.1"/>
    <property type="molecule type" value="Genomic_DNA"/>
</dbReference>